<comment type="caution">
    <text evidence="1">The sequence shown here is derived from an EMBL/GenBank/DDBJ whole genome shotgun (WGS) entry which is preliminary data.</text>
</comment>
<evidence type="ECO:0000313" key="1">
    <source>
        <dbReference type="EMBL" id="OXC78966.1"/>
    </source>
</evidence>
<sequence>MDGGEPAGGFADAQFIAVILLSKPAPTRAHLAGALSIA</sequence>
<protein>
    <submittedName>
        <fullName evidence="1">Uncharacterized protein</fullName>
    </submittedName>
</protein>
<dbReference type="Proteomes" id="UP000214720">
    <property type="component" value="Unassembled WGS sequence"/>
</dbReference>
<name>A0A226X686_CABSO</name>
<evidence type="ECO:0000313" key="2">
    <source>
        <dbReference type="Proteomes" id="UP000214720"/>
    </source>
</evidence>
<gene>
    <name evidence="1" type="ORF">BSU04_09115</name>
</gene>
<dbReference type="EMBL" id="MTHB01000048">
    <property type="protein sequence ID" value="OXC78966.1"/>
    <property type="molecule type" value="Genomic_DNA"/>
</dbReference>
<accession>A0A226X686</accession>
<proteinExistence type="predicted"/>
<organism evidence="1 2">
    <name type="scientific">Caballeronia sordidicola</name>
    <name type="common">Burkholderia sordidicola</name>
    <dbReference type="NCBI Taxonomy" id="196367"/>
    <lineage>
        <taxon>Bacteria</taxon>
        <taxon>Pseudomonadati</taxon>
        <taxon>Pseudomonadota</taxon>
        <taxon>Betaproteobacteria</taxon>
        <taxon>Burkholderiales</taxon>
        <taxon>Burkholderiaceae</taxon>
        <taxon>Caballeronia</taxon>
    </lineage>
</organism>
<dbReference type="AlphaFoldDB" id="A0A226X686"/>
<reference evidence="2" key="1">
    <citation type="submission" date="2017-01" db="EMBL/GenBank/DDBJ databases">
        <title>Genome Analysis of Deinococcus marmoris KOPRI26562.</title>
        <authorList>
            <person name="Kim J.H."/>
            <person name="Oh H.-M."/>
        </authorList>
    </citation>
    <scope>NUCLEOTIDE SEQUENCE [LARGE SCALE GENOMIC DNA]</scope>
    <source>
        <strain evidence="2">PAMC 26633</strain>
    </source>
</reference>